<protein>
    <recommendedName>
        <fullName evidence="2">Class IIb bacteriocin, lactobin A/cerein 7B family</fullName>
    </recommendedName>
</protein>
<gene>
    <name evidence="1" type="ORF">CFS9_04250</name>
</gene>
<sequence>MILFKLLINRLNFKIMDLEKLNLVELNAQEVQLVEGGVLPFTGGTIWAGREALSFAKGFINGFLDNL</sequence>
<organism evidence="1">
    <name type="scientific">Flavobacterium sp. CFS9</name>
    <dbReference type="NCBI Taxonomy" id="3143118"/>
    <lineage>
        <taxon>Bacteria</taxon>
        <taxon>Pseudomonadati</taxon>
        <taxon>Bacteroidota</taxon>
        <taxon>Flavobacteriia</taxon>
        <taxon>Flavobacteriales</taxon>
        <taxon>Flavobacteriaceae</taxon>
        <taxon>Flavobacterium</taxon>
    </lineage>
</organism>
<accession>A0AAT9GX11</accession>
<reference evidence="1" key="1">
    <citation type="submission" date="2024-05" db="EMBL/GenBank/DDBJ databases">
        <title>Whole-Genome Sequence of CFS9, a Potential Fish Probiotic Isolated from the Body Surface of Silurus asotus.</title>
        <authorList>
            <person name="Kojima M."/>
            <person name="Tobioka K."/>
            <person name="Yokota K."/>
            <person name="Nakatani H."/>
            <person name="Hori K."/>
            <person name="Tamaru Y."/>
            <person name="Okazaki F."/>
        </authorList>
    </citation>
    <scope>NUCLEOTIDE SEQUENCE</scope>
    <source>
        <strain evidence="1">CFS9</strain>
    </source>
</reference>
<dbReference type="AlphaFoldDB" id="A0AAT9GX11"/>
<evidence type="ECO:0008006" key="2">
    <source>
        <dbReference type="Google" id="ProtNLM"/>
    </source>
</evidence>
<proteinExistence type="predicted"/>
<evidence type="ECO:0000313" key="1">
    <source>
        <dbReference type="EMBL" id="BFM41784.1"/>
    </source>
</evidence>
<dbReference type="EMBL" id="AP031573">
    <property type="protein sequence ID" value="BFM41784.1"/>
    <property type="molecule type" value="Genomic_DNA"/>
</dbReference>
<name>A0AAT9GX11_9FLAO</name>